<evidence type="ECO:0000313" key="10">
    <source>
        <dbReference type="EMBL" id="VDD81253.1"/>
    </source>
</evidence>
<dbReference type="Proteomes" id="UP000267029">
    <property type="component" value="Unassembled WGS sequence"/>
</dbReference>
<dbReference type="PANTHER" id="PTHR11207:SF0">
    <property type="entry name" value="RIBONUCLEASE 3"/>
    <property type="match status" value="1"/>
</dbReference>
<dbReference type="SMART" id="SM00535">
    <property type="entry name" value="RIBOc"/>
    <property type="match status" value="2"/>
</dbReference>
<evidence type="ECO:0000256" key="1">
    <source>
        <dbReference type="ARBA" id="ARBA00010183"/>
    </source>
</evidence>
<comment type="similarity">
    <text evidence="1">Belongs to the ribonuclease III family.</text>
</comment>
<dbReference type="OrthoDB" id="67027at2759"/>
<sequence>MDPPKKQLIYITPDELDRLPPEAPVYVLSSSRDDSKTQGPLLPTPTSVTPSLNCHLPDAMWASTPSLVGYPNQPTNPTLFPPPLSSFTIPPPFPLNMHTPQHLNSQPPYHPPLPLQFFPPPLNPQPLAHLSSAPNISVPPNHSNSSHFNRSTKKATAPNVSSSSRDDRQCHREDRGQLTYSSIWCTPSDDFFETNGTCKVATPRMIALENEFEKEVLGRRNRALSGCVPVDELRPPLKRPEIVDNDPEDRSPIISKNGRKRPNQKKRDSTVSSLTEPDAITPDNLMDAISSNLTSSPCLDKHSRNADSLTSSGDPFDRTIQQQIEVSHKVSHPHRLHPSIWHNEAGEHNSGPACSCKPKYRIGPLHNQFEGETEVPRCRLESNNRDRLYHYRVMVTPTTNFFNCKPTIIPYNGNDYFFDGYSVFLHSSLEQLPPCQLLRFNLLYEFVAVADDFPENLTVRAMDMLTKYIFQELLELLDLNWLPHGAESGCPVVHLFPRFVRKVGDASAELLSVNHILEYWMGQSRLPLIRPTDLSAIQRMANSEWSARIDDLRGTLAWKPGVKPPAIRIDQLDRSFDSSSSSSTNTPRSLPYPLLVHMTFTPMKLSLSRDPKYKSVLKNFMKLEYLMNNKPRITAHDRAQRAQLANKLDSMDQSGVHRREITVGISSEGFYRTGIRPDVTQFALNMASFVTHIRCIMSLKSLEARLGYEFKDKSLLHQALTHPSYRRTDFGTNQDHFQNTQTSCGPRTIVYGDKLQLYKQWRKKGLSSMIKVMSFMPKQHEERSKIYGNERLEFLGDAVIEVIASIHLFFMFPDLPEGNLDAYRQALVQNQHLADLALRLGLHKYLLYTHSVDFCYDSTYVYTRSDAFEAVMGKQLGIVFLKTTCDLEPVVVGNACYSFFVAAIALDGGLEVVDRIFGAVLFGDCERIHRVWVRIPPHPLQAQFPDGDREWASNVPMLKKLSALEDRLGIKFKHVRVLARALTVRKTGFNLYTLGDNQRLEFLGDSLLKYVTTDYLFRHFPRHHEGHLSLLKNSLVNKYTQASVCSDLGLDQFIIRREDNSLAISGISDEVPSSPTRKQQNVKNKADLLEAFIGALFVDKDITWVERFCQVCFWPRLVEFILTQEWNDPKSKLQQCCLTFRSLNEDPEIAHYKILEYSGPSNERVYKVGVFFKDIQLAVGSGRSVQNAQMAAAKNALATHQGRVIFAYLIEVFRQLDFQRSVIAKRYRQPYIDKMLNKLESWDESLVGKFVRDVPDYSHDAADVPEHAFKRRRCSISGLDDELNGQANSNSDMDLDDEDEGAP</sequence>
<keyword evidence="3" id="KW-0255">Endonuclease</keyword>
<dbReference type="CDD" id="cd19877">
    <property type="entry name" value="DSRM_RNAse_III_meta_like"/>
    <property type="match status" value="1"/>
</dbReference>
<feature type="region of interest" description="Disordered" evidence="7">
    <location>
        <begin position="1280"/>
        <end position="1303"/>
    </location>
</feature>
<dbReference type="GO" id="GO:0006364">
    <property type="term" value="P:rRNA processing"/>
    <property type="evidence" value="ECO:0007669"/>
    <property type="project" value="InterPro"/>
</dbReference>
<keyword evidence="4" id="KW-0378">Hydrolase</keyword>
<feature type="compositionally biased region" description="Pro residues" evidence="7">
    <location>
        <begin position="108"/>
        <end position="124"/>
    </location>
</feature>
<dbReference type="HAMAP" id="MF_00104">
    <property type="entry name" value="RNase_III"/>
    <property type="match status" value="1"/>
</dbReference>
<feature type="domain" description="DRBM" evidence="8">
    <location>
        <begin position="1128"/>
        <end position="1202"/>
    </location>
</feature>
<feature type="region of interest" description="Disordered" evidence="7">
    <location>
        <begin position="28"/>
        <end position="49"/>
    </location>
</feature>
<dbReference type="GO" id="GO:0003723">
    <property type="term" value="F:RNA binding"/>
    <property type="evidence" value="ECO:0007669"/>
    <property type="project" value="UniProtKB-UniRule"/>
</dbReference>
<dbReference type="GO" id="GO:0004525">
    <property type="term" value="F:ribonuclease III activity"/>
    <property type="evidence" value="ECO:0007669"/>
    <property type="project" value="InterPro"/>
</dbReference>
<evidence type="ECO:0000313" key="11">
    <source>
        <dbReference type="Proteomes" id="UP000267029"/>
    </source>
</evidence>
<dbReference type="SUPFAM" id="SSF69065">
    <property type="entry name" value="RNase III domain-like"/>
    <property type="match status" value="2"/>
</dbReference>
<dbReference type="SMART" id="SM00358">
    <property type="entry name" value="DSRM"/>
    <property type="match status" value="1"/>
</dbReference>
<evidence type="ECO:0000256" key="4">
    <source>
        <dbReference type="ARBA" id="ARBA00022801"/>
    </source>
</evidence>
<feature type="compositionally biased region" description="Low complexity" evidence="7">
    <location>
        <begin position="40"/>
        <end position="49"/>
    </location>
</feature>
<evidence type="ECO:0000256" key="5">
    <source>
        <dbReference type="ARBA" id="ARBA00022884"/>
    </source>
</evidence>
<feature type="domain" description="RNase III" evidence="9">
    <location>
        <begin position="699"/>
        <end position="873"/>
    </location>
</feature>
<dbReference type="STRING" id="53468.A0A0R3UIJ6"/>
<dbReference type="Pfam" id="PF00035">
    <property type="entry name" value="dsrm"/>
    <property type="match status" value="1"/>
</dbReference>
<feature type="compositionally biased region" description="Polar residues" evidence="7">
    <location>
        <begin position="132"/>
        <end position="149"/>
    </location>
</feature>
<dbReference type="SUPFAM" id="SSF54768">
    <property type="entry name" value="dsRNA-binding domain-like"/>
    <property type="match status" value="1"/>
</dbReference>
<dbReference type="InterPro" id="IPR011907">
    <property type="entry name" value="RNase_III"/>
</dbReference>
<dbReference type="InterPro" id="IPR014720">
    <property type="entry name" value="dsRBD_dom"/>
</dbReference>
<dbReference type="InterPro" id="IPR044442">
    <property type="entry name" value="RNAse_III_DSRM__animal"/>
</dbReference>
<feature type="region of interest" description="Disordered" evidence="7">
    <location>
        <begin position="98"/>
        <end position="174"/>
    </location>
</feature>
<dbReference type="GO" id="GO:0031053">
    <property type="term" value="P:primary miRNA processing"/>
    <property type="evidence" value="ECO:0007669"/>
    <property type="project" value="TreeGrafter"/>
</dbReference>
<keyword evidence="5 6" id="KW-0694">RNA-binding</keyword>
<organism evidence="10 11">
    <name type="scientific">Mesocestoides corti</name>
    <name type="common">Flatworm</name>
    <dbReference type="NCBI Taxonomy" id="53468"/>
    <lineage>
        <taxon>Eukaryota</taxon>
        <taxon>Metazoa</taxon>
        <taxon>Spiralia</taxon>
        <taxon>Lophotrochozoa</taxon>
        <taxon>Platyhelminthes</taxon>
        <taxon>Cestoda</taxon>
        <taxon>Eucestoda</taxon>
        <taxon>Cyclophyllidea</taxon>
        <taxon>Mesocestoididae</taxon>
        <taxon>Mesocestoides</taxon>
    </lineage>
</organism>
<reference evidence="10 11" key="1">
    <citation type="submission" date="2018-10" db="EMBL/GenBank/DDBJ databases">
        <authorList>
            <consortium name="Pathogen Informatics"/>
        </authorList>
    </citation>
    <scope>NUCLEOTIDE SEQUENCE [LARGE SCALE GENOMIC DNA]</scope>
</reference>
<accession>A0A0R3UIJ6</accession>
<dbReference type="EMBL" id="UXSR01005344">
    <property type="protein sequence ID" value="VDD81253.1"/>
    <property type="molecule type" value="Genomic_DNA"/>
</dbReference>
<dbReference type="PROSITE" id="PS50142">
    <property type="entry name" value="RNASE_3_2"/>
    <property type="match status" value="2"/>
</dbReference>
<evidence type="ECO:0000259" key="9">
    <source>
        <dbReference type="PROSITE" id="PS50142"/>
    </source>
</evidence>
<dbReference type="GO" id="GO:0031054">
    <property type="term" value="P:pre-miRNA processing"/>
    <property type="evidence" value="ECO:0007669"/>
    <property type="project" value="InterPro"/>
</dbReference>
<evidence type="ECO:0000259" key="8">
    <source>
        <dbReference type="PROSITE" id="PS50137"/>
    </source>
</evidence>
<feature type="region of interest" description="Disordered" evidence="7">
    <location>
        <begin position="230"/>
        <end position="284"/>
    </location>
</feature>
<feature type="compositionally biased region" description="Basic and acidic residues" evidence="7">
    <location>
        <begin position="231"/>
        <end position="242"/>
    </location>
</feature>
<dbReference type="Pfam" id="PF26050">
    <property type="entry name" value="Helical_CED_Drosha"/>
    <property type="match status" value="1"/>
</dbReference>
<evidence type="ECO:0000256" key="6">
    <source>
        <dbReference type="PROSITE-ProRule" id="PRU00266"/>
    </source>
</evidence>
<dbReference type="InterPro" id="IPR000999">
    <property type="entry name" value="RNase_III_dom"/>
</dbReference>
<gene>
    <name evidence="10" type="ORF">MCOS_LOCUS7256</name>
</gene>
<dbReference type="CDD" id="cd00593">
    <property type="entry name" value="RIBOc"/>
    <property type="match status" value="2"/>
</dbReference>
<evidence type="ECO:0000256" key="7">
    <source>
        <dbReference type="SAM" id="MobiDB-lite"/>
    </source>
</evidence>
<evidence type="ECO:0000256" key="3">
    <source>
        <dbReference type="ARBA" id="ARBA00022759"/>
    </source>
</evidence>
<proteinExistence type="inferred from homology"/>
<feature type="domain" description="RNase III" evidence="9">
    <location>
        <begin position="961"/>
        <end position="1101"/>
    </location>
</feature>
<feature type="region of interest" description="Disordered" evidence="7">
    <location>
        <begin position="296"/>
        <end position="316"/>
    </location>
</feature>
<keyword evidence="11" id="KW-1185">Reference proteome</keyword>
<dbReference type="InterPro" id="IPR058938">
    <property type="entry name" value="Helical_CED_Drosha"/>
</dbReference>
<dbReference type="InterPro" id="IPR036389">
    <property type="entry name" value="RNase_III_sf"/>
</dbReference>
<dbReference type="PANTHER" id="PTHR11207">
    <property type="entry name" value="RIBONUCLEASE III"/>
    <property type="match status" value="1"/>
</dbReference>
<feature type="compositionally biased region" description="Polar residues" evidence="7">
    <location>
        <begin position="306"/>
        <end position="316"/>
    </location>
</feature>
<feature type="compositionally biased region" description="Acidic residues" evidence="7">
    <location>
        <begin position="1293"/>
        <end position="1303"/>
    </location>
</feature>
<dbReference type="GO" id="GO:0070877">
    <property type="term" value="C:microprocessor complex"/>
    <property type="evidence" value="ECO:0007669"/>
    <property type="project" value="TreeGrafter"/>
</dbReference>
<dbReference type="PROSITE" id="PS50137">
    <property type="entry name" value="DS_RBD"/>
    <property type="match status" value="1"/>
</dbReference>
<keyword evidence="2" id="KW-0540">Nuclease</keyword>
<feature type="compositionally biased region" description="Basic and acidic residues" evidence="7">
    <location>
        <begin position="164"/>
        <end position="174"/>
    </location>
</feature>
<dbReference type="Gene3D" id="1.10.1520.10">
    <property type="entry name" value="Ribonuclease III domain"/>
    <property type="match status" value="2"/>
</dbReference>
<dbReference type="PROSITE" id="PS00517">
    <property type="entry name" value="RNASE_3_1"/>
    <property type="match status" value="2"/>
</dbReference>
<dbReference type="Gene3D" id="3.30.160.20">
    <property type="match status" value="1"/>
</dbReference>
<name>A0A0R3UIJ6_MESCO</name>
<evidence type="ECO:0000256" key="2">
    <source>
        <dbReference type="ARBA" id="ARBA00022722"/>
    </source>
</evidence>
<dbReference type="Pfam" id="PF00636">
    <property type="entry name" value="Ribonuclease_3"/>
    <property type="match status" value="2"/>
</dbReference>
<protein>
    <submittedName>
        <fullName evidence="10">Uncharacterized protein</fullName>
    </submittedName>
</protein>